<name>A0A7G3G5W2_9NEIS</name>
<gene>
    <name evidence="1" type="ORF">C1H71_03240</name>
</gene>
<accession>A0A7G3G5W2</accession>
<evidence type="ECO:0000313" key="1">
    <source>
        <dbReference type="EMBL" id="QBC42667.1"/>
    </source>
</evidence>
<organism evidence="1 2">
    <name type="scientific">Iodobacter fluviatilis</name>
    <dbReference type="NCBI Taxonomy" id="537"/>
    <lineage>
        <taxon>Bacteria</taxon>
        <taxon>Pseudomonadati</taxon>
        <taxon>Pseudomonadota</taxon>
        <taxon>Betaproteobacteria</taxon>
        <taxon>Neisseriales</taxon>
        <taxon>Chitinibacteraceae</taxon>
        <taxon>Iodobacter</taxon>
    </lineage>
</organism>
<protein>
    <submittedName>
        <fullName evidence="1">Uncharacterized protein</fullName>
    </submittedName>
</protein>
<dbReference type="Proteomes" id="UP000515917">
    <property type="component" value="Chromosome"/>
</dbReference>
<dbReference type="AlphaFoldDB" id="A0A7G3G5W2"/>
<sequence>MVLEANGQQMVVCQSCNALGRVQKGETLLGTWRVDQVSRQQIVFTFLPLNQQQVLPLGATP</sequence>
<dbReference type="EMBL" id="CP025781">
    <property type="protein sequence ID" value="QBC42667.1"/>
    <property type="molecule type" value="Genomic_DNA"/>
</dbReference>
<keyword evidence="2" id="KW-1185">Reference proteome</keyword>
<reference evidence="1 2" key="1">
    <citation type="submission" date="2018-01" db="EMBL/GenBank/DDBJ databases">
        <title>Genome sequence of Iodobacter sp. strain PCH194 isolated from Indian Trans-Himalaya.</title>
        <authorList>
            <person name="Kumar V."/>
            <person name="Thakur V."/>
            <person name="Kumar S."/>
            <person name="Singh D."/>
        </authorList>
    </citation>
    <scope>NUCLEOTIDE SEQUENCE [LARGE SCALE GENOMIC DNA]</scope>
    <source>
        <strain evidence="1 2">PCH194</strain>
    </source>
</reference>
<proteinExistence type="predicted"/>
<evidence type="ECO:0000313" key="2">
    <source>
        <dbReference type="Proteomes" id="UP000515917"/>
    </source>
</evidence>
<dbReference type="KEGG" id="ifl:C1H71_03240"/>